<feature type="non-terminal residue" evidence="1">
    <location>
        <position position="68"/>
    </location>
</feature>
<protein>
    <submittedName>
        <fullName evidence="1">Uncharacterized protein</fullName>
    </submittedName>
</protein>
<accession>A0A382ZW24</accession>
<evidence type="ECO:0000313" key="1">
    <source>
        <dbReference type="EMBL" id="SVD99469.1"/>
    </source>
</evidence>
<proteinExistence type="predicted"/>
<sequence length="68" mass="7461">MQLIIPEANRSFVADRLGCAADWPVGFDDGDSKDLGVFHIRAVAAAHEELDCDEEGRHPYLGYIVQCG</sequence>
<organism evidence="1">
    <name type="scientific">marine metagenome</name>
    <dbReference type="NCBI Taxonomy" id="408172"/>
    <lineage>
        <taxon>unclassified sequences</taxon>
        <taxon>metagenomes</taxon>
        <taxon>ecological metagenomes</taxon>
    </lineage>
</organism>
<reference evidence="1" key="1">
    <citation type="submission" date="2018-05" db="EMBL/GenBank/DDBJ databases">
        <authorList>
            <person name="Lanie J.A."/>
            <person name="Ng W.-L."/>
            <person name="Kazmierczak K.M."/>
            <person name="Andrzejewski T.M."/>
            <person name="Davidsen T.M."/>
            <person name="Wayne K.J."/>
            <person name="Tettelin H."/>
            <person name="Glass J.I."/>
            <person name="Rusch D."/>
            <person name="Podicherti R."/>
            <person name="Tsui H.-C.T."/>
            <person name="Winkler M.E."/>
        </authorList>
    </citation>
    <scope>NUCLEOTIDE SEQUENCE</scope>
</reference>
<dbReference type="AlphaFoldDB" id="A0A382ZW24"/>
<gene>
    <name evidence="1" type="ORF">METZ01_LOCUS452323</name>
</gene>
<dbReference type="EMBL" id="UINC01186982">
    <property type="protein sequence ID" value="SVD99469.1"/>
    <property type="molecule type" value="Genomic_DNA"/>
</dbReference>
<name>A0A382ZW24_9ZZZZ</name>